<name>A0ABN0TVY9_9GAMM</name>
<dbReference type="InterPro" id="IPR042184">
    <property type="entry name" value="YqeY/Aim41_N"/>
</dbReference>
<dbReference type="InterPro" id="IPR019004">
    <property type="entry name" value="YqeY/Aim41"/>
</dbReference>
<dbReference type="Gene3D" id="1.10.1510.10">
    <property type="entry name" value="Uncharacterised protein YqeY/AIM41 PF09424, N-terminal domain"/>
    <property type="match status" value="1"/>
</dbReference>
<dbReference type="EMBL" id="BAAADG010000018">
    <property type="protein sequence ID" value="GAA0231495.1"/>
    <property type="molecule type" value="Genomic_DNA"/>
</dbReference>
<dbReference type="InterPro" id="IPR003789">
    <property type="entry name" value="Asn/Gln_tRNA_amidoTrase-B-like"/>
</dbReference>
<reference evidence="1 2" key="1">
    <citation type="journal article" date="2019" name="Int. J. Syst. Evol. Microbiol.">
        <title>The Global Catalogue of Microorganisms (GCM) 10K type strain sequencing project: providing services to taxonomists for standard genome sequencing and annotation.</title>
        <authorList>
            <consortium name="The Broad Institute Genomics Platform"/>
            <consortium name="The Broad Institute Genome Sequencing Center for Infectious Disease"/>
            <person name="Wu L."/>
            <person name="Ma J."/>
        </authorList>
    </citation>
    <scope>NUCLEOTIDE SEQUENCE [LARGE SCALE GENOMIC DNA]</scope>
    <source>
        <strain evidence="1 2">JCM 6886</strain>
    </source>
</reference>
<evidence type="ECO:0000313" key="2">
    <source>
        <dbReference type="Proteomes" id="UP001501476"/>
    </source>
</evidence>
<comment type="caution">
    <text evidence="1">The sequence shown here is derived from an EMBL/GenBank/DDBJ whole genome shotgun (WGS) entry which is preliminary data.</text>
</comment>
<protein>
    <submittedName>
        <fullName evidence="1">GatB/YqeY domain-containing protein</fullName>
    </submittedName>
</protein>
<sequence>MPAEASPLKVTIQDSIKDAMRAKDKERLAVLRQISAAIKQVEVDNRVDLSDDDIVVILTKMSKQRREALEQYENASRADLADIEKAELAVIEEFMPEQLSEEEVAQEIQTAIEEADASSIKDMGAVMNVLRPKIQGRADMAAVSGKVKSALSN</sequence>
<keyword evidence="2" id="KW-1185">Reference proteome</keyword>
<dbReference type="Gene3D" id="1.10.10.410">
    <property type="match status" value="1"/>
</dbReference>
<evidence type="ECO:0000313" key="1">
    <source>
        <dbReference type="EMBL" id="GAA0231495.1"/>
    </source>
</evidence>
<dbReference type="InterPro" id="IPR023168">
    <property type="entry name" value="GatB_Yqey_C_2"/>
</dbReference>
<proteinExistence type="predicted"/>
<organism evidence="1 2">
    <name type="scientific">Methylophaga marina</name>
    <dbReference type="NCBI Taxonomy" id="45495"/>
    <lineage>
        <taxon>Bacteria</taxon>
        <taxon>Pseudomonadati</taxon>
        <taxon>Pseudomonadota</taxon>
        <taxon>Gammaproteobacteria</taxon>
        <taxon>Thiotrichales</taxon>
        <taxon>Piscirickettsiaceae</taxon>
        <taxon>Methylophaga</taxon>
    </lineage>
</organism>
<dbReference type="SUPFAM" id="SSF89095">
    <property type="entry name" value="GatB/YqeY motif"/>
    <property type="match status" value="1"/>
</dbReference>
<gene>
    <name evidence="1" type="ORF">GCM10008964_23320</name>
</gene>
<dbReference type="RefSeq" id="WP_286305920.1">
    <property type="nucleotide sequence ID" value="NZ_AP027741.1"/>
</dbReference>
<dbReference type="PANTHER" id="PTHR28055">
    <property type="entry name" value="ALTERED INHERITANCE OF MITOCHONDRIA PROTEIN 41, MITOCHONDRIAL"/>
    <property type="match status" value="1"/>
</dbReference>
<accession>A0ABN0TVY9</accession>
<dbReference type="Proteomes" id="UP001501476">
    <property type="component" value="Unassembled WGS sequence"/>
</dbReference>
<dbReference type="Pfam" id="PF09424">
    <property type="entry name" value="YqeY"/>
    <property type="match status" value="1"/>
</dbReference>
<dbReference type="PANTHER" id="PTHR28055:SF1">
    <property type="entry name" value="ALTERED INHERITANCE OF MITOCHONDRIA PROTEIN 41, MITOCHONDRIAL"/>
    <property type="match status" value="1"/>
</dbReference>